<dbReference type="Gene3D" id="3.40.50.10810">
    <property type="entry name" value="Tandem AAA-ATPase domain"/>
    <property type="match status" value="1"/>
</dbReference>
<keyword evidence="5" id="KW-1185">Reference proteome</keyword>
<dbReference type="SMART" id="SM00487">
    <property type="entry name" value="DEXDc"/>
    <property type="match status" value="1"/>
</dbReference>
<dbReference type="CDD" id="cd18793">
    <property type="entry name" value="SF2_C_SNF"/>
    <property type="match status" value="1"/>
</dbReference>
<keyword evidence="4" id="KW-0547">Nucleotide-binding</keyword>
<dbReference type="GO" id="GO:0004386">
    <property type="term" value="F:helicase activity"/>
    <property type="evidence" value="ECO:0007669"/>
    <property type="project" value="UniProtKB-KW"/>
</dbReference>
<dbReference type="EC" id="3.6.4.-" evidence="4"/>
<keyword evidence="4" id="KW-0067">ATP-binding</keyword>
<dbReference type="InterPro" id="IPR038718">
    <property type="entry name" value="SNF2-like_sf"/>
</dbReference>
<dbReference type="CDD" id="cd18012">
    <property type="entry name" value="DEXQc_arch_SWI2_SNF2"/>
    <property type="match status" value="1"/>
</dbReference>
<feature type="domain" description="Helicase ATP-binding" evidence="2">
    <location>
        <begin position="528"/>
        <end position="687"/>
    </location>
</feature>
<dbReference type="Pfam" id="PF00271">
    <property type="entry name" value="Helicase_C"/>
    <property type="match status" value="1"/>
</dbReference>
<gene>
    <name evidence="4" type="ORF">QVH07_08505</name>
</gene>
<keyword evidence="4" id="KW-0347">Helicase</keyword>
<protein>
    <submittedName>
        <fullName evidence="4">DEAD/DEAH box helicase</fullName>
        <ecNumber evidence="4">3.6.4.-</ecNumber>
    </submittedName>
</protein>
<dbReference type="EMBL" id="JAUEPH010000003">
    <property type="protein sequence ID" value="MDN3204187.1"/>
    <property type="molecule type" value="Genomic_DNA"/>
</dbReference>
<dbReference type="PROSITE" id="PS51192">
    <property type="entry name" value="HELICASE_ATP_BIND_1"/>
    <property type="match status" value="1"/>
</dbReference>
<dbReference type="Proteomes" id="UP001171916">
    <property type="component" value="Unassembled WGS sequence"/>
</dbReference>
<proteinExistence type="predicted"/>
<organism evidence="4 5">
    <name type="scientific">Algoriphagus sediminis</name>
    <dbReference type="NCBI Taxonomy" id="3057113"/>
    <lineage>
        <taxon>Bacteria</taxon>
        <taxon>Pseudomonadati</taxon>
        <taxon>Bacteroidota</taxon>
        <taxon>Cytophagia</taxon>
        <taxon>Cytophagales</taxon>
        <taxon>Cyclobacteriaceae</taxon>
        <taxon>Algoriphagus</taxon>
    </lineage>
</organism>
<dbReference type="GO" id="GO:0016787">
    <property type="term" value="F:hydrolase activity"/>
    <property type="evidence" value="ECO:0007669"/>
    <property type="project" value="UniProtKB-KW"/>
</dbReference>
<evidence type="ECO:0000313" key="4">
    <source>
        <dbReference type="EMBL" id="MDN3204187.1"/>
    </source>
</evidence>
<dbReference type="InterPro" id="IPR001650">
    <property type="entry name" value="Helicase_C-like"/>
</dbReference>
<dbReference type="PROSITE" id="PS51194">
    <property type="entry name" value="HELICASE_CTER"/>
    <property type="match status" value="1"/>
</dbReference>
<dbReference type="PANTHER" id="PTHR10799">
    <property type="entry name" value="SNF2/RAD54 HELICASE FAMILY"/>
    <property type="match status" value="1"/>
</dbReference>
<evidence type="ECO:0000259" key="2">
    <source>
        <dbReference type="PROSITE" id="PS51192"/>
    </source>
</evidence>
<dbReference type="Gene3D" id="3.40.50.300">
    <property type="entry name" value="P-loop containing nucleotide triphosphate hydrolases"/>
    <property type="match status" value="1"/>
</dbReference>
<evidence type="ECO:0000259" key="3">
    <source>
        <dbReference type="PROSITE" id="PS51194"/>
    </source>
</evidence>
<keyword evidence="1 4" id="KW-0378">Hydrolase</keyword>
<dbReference type="InterPro" id="IPR000330">
    <property type="entry name" value="SNF2_N"/>
</dbReference>
<sequence>MIVNPDQPFQIVYSLYSHEYLGLLFESYAVQLDEQGRLSLANQNISFQNADEFDSGLDERDYKLIKLMDKMAQEVIVKPYIKRNIRPKDFLRKIYDPKTEDKVIQERLERDLEVLRSKILPLLIGKRLFEMANDKNPIYKEIRVHPEPVTIHFHFFKNDGHTQYKPTFRHAGEKLEIDNRNGVLLCHEPAWLLMQDQLFHFDKNLDGKKLIPFLRKKFVVIEKRFEPAYYSKFITSLLAHYDVFAHGFEVIVERSSPEVLVGISDLPSSETQDLFEKREGEIPQSQIAFELRFRYGQNEFRADQTGAHNVRMEQDGDNYTFYKVIRSEQKERYFGKLLNDLGLPIRRGRVSMPKTEAFDWITENEDLLESEGVKIIQIDSNSGRTYHIGKAQISIEVNESIDWFDVNAQIKFGLYLVSFAKLRKLMIAGKTEFELPNGEIAVIPSSWFVNYSELFSLMEDRGQENTLVMRKHHIALAEDLEKGNLVSLTLSRKLEGLKDFKKIEQYEISPLFEGVLRPYQKEGYNWLRFLNEYKFGGCLADDMGLGKTVQTLALLAHEKQENPDLTSLLVMPTSLIYNWQLEAKKFTPSLKILVYTGTNRNKDPWQFGDFDLVLTSYGITRLDVDILEQFYFNYVILDESQAIKNPSSNIATAVNRLKCKHKLILTGTPVENGTMDLWSQMNFVNTGLLGSQATFKKNFLFAIEKQKDMDKAQRLAAMIKPFILRRLKSQVATDLPEKITNVKYSGMTSEQEEVYEEVKNYYREKIINDIQELGGGSQKFTLLRGLTQLRQIANHPKLVKDDFEGESGKLEDVTYMLQSSISEGHKVLVFSQFVRHLSIVREYLDSRDVPYSYLDGATKDRQAQVENFQENEDVKVFLISLKAGGVGLNLTKAEYVFLLDPWWNPAVEAQAIDRAHRIGQKNKVIIYKFITKGTVEEKIMALQDRKLALAGELIGSEESFMKSLDQEDISALLD</sequence>
<name>A0ABT7YCC6_9BACT</name>
<dbReference type="Pfam" id="PF00176">
    <property type="entry name" value="SNF2-rel_dom"/>
    <property type="match status" value="1"/>
</dbReference>
<dbReference type="InterPro" id="IPR014001">
    <property type="entry name" value="Helicase_ATP-bd"/>
</dbReference>
<reference evidence="4" key="1">
    <citation type="submission" date="2023-06" db="EMBL/GenBank/DDBJ databases">
        <title>Robiginitalea aurantiacus sp. nov. and Algoriphagus sediminis sp. nov., isolated from coastal sediment.</title>
        <authorList>
            <person name="Zhou Z.Y."/>
            <person name="An J."/>
            <person name="Jia Y.W."/>
            <person name="Du Z.J."/>
        </authorList>
    </citation>
    <scope>NUCLEOTIDE SEQUENCE</scope>
    <source>
        <strain evidence="4">C2-7</strain>
    </source>
</reference>
<comment type="caution">
    <text evidence="4">The sequence shown here is derived from an EMBL/GenBank/DDBJ whole genome shotgun (WGS) entry which is preliminary data.</text>
</comment>
<evidence type="ECO:0000313" key="5">
    <source>
        <dbReference type="Proteomes" id="UP001171916"/>
    </source>
</evidence>
<dbReference type="RefSeq" id="WP_289999904.1">
    <property type="nucleotide sequence ID" value="NZ_JAUEPH010000003.1"/>
</dbReference>
<evidence type="ECO:0000256" key="1">
    <source>
        <dbReference type="ARBA" id="ARBA00022801"/>
    </source>
</evidence>
<accession>A0ABT7YCC6</accession>
<dbReference type="SMART" id="SM00490">
    <property type="entry name" value="HELICc"/>
    <property type="match status" value="1"/>
</dbReference>
<feature type="domain" description="Helicase C-terminal" evidence="3">
    <location>
        <begin position="809"/>
        <end position="967"/>
    </location>
</feature>
<dbReference type="InterPro" id="IPR049730">
    <property type="entry name" value="SNF2/RAD54-like_C"/>
</dbReference>
<dbReference type="SUPFAM" id="SSF52540">
    <property type="entry name" value="P-loop containing nucleoside triphosphate hydrolases"/>
    <property type="match status" value="2"/>
</dbReference>
<dbReference type="InterPro" id="IPR027417">
    <property type="entry name" value="P-loop_NTPase"/>
</dbReference>